<evidence type="ECO:0000259" key="5">
    <source>
        <dbReference type="Pfam" id="PF00755"/>
    </source>
</evidence>
<organism evidence="6 7">
    <name type="scientific">Puccinia graminis f. sp. tritici (strain CRL 75-36-700-3 / race SCCL)</name>
    <name type="common">Black stem rust fungus</name>
    <dbReference type="NCBI Taxonomy" id="418459"/>
    <lineage>
        <taxon>Eukaryota</taxon>
        <taxon>Fungi</taxon>
        <taxon>Dikarya</taxon>
        <taxon>Basidiomycota</taxon>
        <taxon>Pucciniomycotina</taxon>
        <taxon>Pucciniomycetes</taxon>
        <taxon>Pucciniales</taxon>
        <taxon>Pucciniaceae</taxon>
        <taxon>Puccinia</taxon>
    </lineage>
</organism>
<dbReference type="Gene3D" id="3.30.559.70">
    <property type="entry name" value="Choline/Carnitine o-acyltransferase, domain 2"/>
    <property type="match status" value="2"/>
</dbReference>
<dbReference type="VEuPathDB" id="FungiDB:PGTG_04359"/>
<dbReference type="STRING" id="418459.E3K234"/>
<dbReference type="OrthoDB" id="240216at2759"/>
<dbReference type="AlphaFoldDB" id="E3K234"/>
<dbReference type="GO" id="GO:0005739">
    <property type="term" value="C:mitochondrion"/>
    <property type="evidence" value="ECO:0000318"/>
    <property type="project" value="GO_Central"/>
</dbReference>
<dbReference type="Pfam" id="PF00755">
    <property type="entry name" value="Carn_acyltransf"/>
    <property type="match status" value="2"/>
</dbReference>
<dbReference type="GO" id="GO:0005777">
    <property type="term" value="C:peroxisome"/>
    <property type="evidence" value="ECO:0000318"/>
    <property type="project" value="GO_Central"/>
</dbReference>
<reference key="1">
    <citation type="submission" date="2007-01" db="EMBL/GenBank/DDBJ databases">
        <title>The Genome Sequence of Puccinia graminis f. sp. tritici Strain CRL 75-36-700-3.</title>
        <authorList>
            <consortium name="The Broad Institute Genome Sequencing Platform"/>
            <person name="Birren B."/>
            <person name="Lander E."/>
            <person name="Galagan J."/>
            <person name="Nusbaum C."/>
            <person name="Devon K."/>
            <person name="Cuomo C."/>
            <person name="Jaffe D."/>
            <person name="Butler J."/>
            <person name="Alvarez P."/>
            <person name="Gnerre S."/>
            <person name="Grabherr M."/>
            <person name="Mauceli E."/>
            <person name="Brockman W."/>
            <person name="Young S."/>
            <person name="LaButti K."/>
            <person name="Sykes S."/>
            <person name="DeCaprio D."/>
            <person name="Crawford M."/>
            <person name="Koehrsen M."/>
            <person name="Engels R."/>
            <person name="Montgomery P."/>
            <person name="Pearson M."/>
            <person name="Howarth C."/>
            <person name="Larson L."/>
            <person name="White J."/>
            <person name="Zeng Q."/>
            <person name="Kodira C."/>
            <person name="Yandava C."/>
            <person name="Alvarado L."/>
            <person name="O'Leary S."/>
            <person name="Szabo L."/>
            <person name="Dean R."/>
            <person name="Schein J."/>
        </authorList>
    </citation>
    <scope>NUCLEOTIDE SEQUENCE</scope>
    <source>
        <strain>CRL 75-36-700-3</strain>
    </source>
</reference>
<dbReference type="InterPro" id="IPR023213">
    <property type="entry name" value="CAT-like_dom_sf"/>
</dbReference>
<keyword evidence="2" id="KW-0808">Transferase</keyword>
<evidence type="ECO:0000313" key="6">
    <source>
        <dbReference type="EMBL" id="EFP78403.2"/>
    </source>
</evidence>
<evidence type="ECO:0000256" key="4">
    <source>
        <dbReference type="PIRSR" id="PIRSR600542-1"/>
    </source>
</evidence>
<sequence length="584" mass="65814">MRSQFSHFAMSSSQSKAITYQHQDSLPQLPVPELESTAHKYLRSILPIVSPQEPNTPSASDLTPTPAYKRTKACVEDFLKSPLVKELQARLKKRAEDEGRENWLSDLYSQWTYMGTRKPVIPYSSYYIAHKPDHRANTAAKRASQLVRAMLEFRHQLETEQLEPDFARSVPLCMSGYKWLFNSCRYPLKPSDTAKKFDPQVNNHLAVIRKGQFFEFSVTKSDGSWLSAVEIESQFEKVIKLAGSTETTFPVGALTTQDRDAWADLGFTLWTGGGKNRFFDKQQLIVCENGESGFNAEHSCMDGTPVARMNDWIVDVLANKKIDLGSSSQANLPAPSPIEFVLSDTTKQNILKAIMKFGRLMYPHTLEVFDYSSYGSRVIKSQFKSSPNTVAQMIFQLGYYKLFGRVPVTWEPSQTRKFKLGRTEVIRSCSIEALEWCKAMENDGADWSARLEKFKIAVKAHLSYSQQASEGQAVDRHLLGLRLSLKPGEEIPPLFQDPVYKESTSWKVATSHMPSENFSGFGYGAVVPDGFGLGYAVNKESIRFTITTPTKNGARLNHYLQEAADDILQMMKFEKGQSSASARL</sequence>
<keyword evidence="3" id="KW-0012">Acyltransferase</keyword>
<protein>
    <recommendedName>
        <fullName evidence="5">Choline/carnitine acyltransferase domain-containing protein</fullName>
    </recommendedName>
</protein>
<proteinExistence type="inferred from homology"/>
<gene>
    <name evidence="6" type="ORF">PGTG_04359</name>
</gene>
<dbReference type="EMBL" id="DS178270">
    <property type="protein sequence ID" value="EFP78403.2"/>
    <property type="molecule type" value="Genomic_DNA"/>
</dbReference>
<dbReference type="KEGG" id="pgr:PGTG_04359"/>
<feature type="active site" description="Proton acceptor" evidence="4">
    <location>
        <position position="298"/>
    </location>
</feature>
<accession>E3K234</accession>
<reference evidence="7" key="2">
    <citation type="journal article" date="2011" name="Proc. Natl. Acad. Sci. U.S.A.">
        <title>Obligate biotrophy features unraveled by the genomic analysis of rust fungi.</title>
        <authorList>
            <person name="Duplessis S."/>
            <person name="Cuomo C.A."/>
            <person name="Lin Y.-C."/>
            <person name="Aerts A."/>
            <person name="Tisserant E."/>
            <person name="Veneault-Fourrey C."/>
            <person name="Joly D.L."/>
            <person name="Hacquard S."/>
            <person name="Amselem J."/>
            <person name="Cantarel B.L."/>
            <person name="Chiu R."/>
            <person name="Coutinho P.M."/>
            <person name="Feau N."/>
            <person name="Field M."/>
            <person name="Frey P."/>
            <person name="Gelhaye E."/>
            <person name="Goldberg J."/>
            <person name="Grabherr M.G."/>
            <person name="Kodira C.D."/>
            <person name="Kohler A."/>
            <person name="Kuees U."/>
            <person name="Lindquist E.A."/>
            <person name="Lucas S.M."/>
            <person name="Mago R."/>
            <person name="Mauceli E."/>
            <person name="Morin E."/>
            <person name="Murat C."/>
            <person name="Pangilinan J.L."/>
            <person name="Park R."/>
            <person name="Pearson M."/>
            <person name="Quesneville H."/>
            <person name="Rouhier N."/>
            <person name="Sakthikumar S."/>
            <person name="Salamov A.A."/>
            <person name="Schmutz J."/>
            <person name="Selles B."/>
            <person name="Shapiro H."/>
            <person name="Tanguay P."/>
            <person name="Tuskan G.A."/>
            <person name="Henrissat B."/>
            <person name="Van de Peer Y."/>
            <person name="Rouze P."/>
            <person name="Ellis J.G."/>
            <person name="Dodds P.N."/>
            <person name="Schein J.E."/>
            <person name="Zhong S."/>
            <person name="Hamelin R.C."/>
            <person name="Grigoriev I.V."/>
            <person name="Szabo L.J."/>
            <person name="Martin F."/>
        </authorList>
    </citation>
    <scope>NUCLEOTIDE SEQUENCE [LARGE SCALE GENOMIC DNA]</scope>
    <source>
        <strain evidence="7">CRL 75-36-700-3 / race SCCL</strain>
    </source>
</reference>
<dbReference type="GO" id="GO:0004092">
    <property type="term" value="F:carnitine O-acetyltransferase activity"/>
    <property type="evidence" value="ECO:0000318"/>
    <property type="project" value="GO_Central"/>
</dbReference>
<dbReference type="SUPFAM" id="SSF52777">
    <property type="entry name" value="CoA-dependent acyltransferases"/>
    <property type="match status" value="2"/>
</dbReference>
<dbReference type="RefSeq" id="XP_003322822.2">
    <property type="nucleotide sequence ID" value="XM_003322774.2"/>
</dbReference>
<feature type="domain" description="Choline/carnitine acyltransferase" evidence="5">
    <location>
        <begin position="269"/>
        <end position="562"/>
    </location>
</feature>
<dbReference type="Gene3D" id="3.30.559.10">
    <property type="entry name" value="Chloramphenicol acetyltransferase-like domain"/>
    <property type="match status" value="2"/>
</dbReference>
<dbReference type="GeneID" id="10536001"/>
<evidence type="ECO:0000313" key="7">
    <source>
        <dbReference type="Proteomes" id="UP000008783"/>
    </source>
</evidence>
<dbReference type="InParanoid" id="E3K234"/>
<dbReference type="InterPro" id="IPR039551">
    <property type="entry name" value="Cho/carn_acyl_trans"/>
</dbReference>
<dbReference type="HOGENOM" id="CLU_013513_5_1_1"/>
<comment type="similarity">
    <text evidence="1">Belongs to the carnitine/choline acetyltransferase family.</text>
</comment>
<keyword evidence="7" id="KW-1185">Reference proteome</keyword>
<dbReference type="InterPro" id="IPR042231">
    <property type="entry name" value="Cho/carn_acyl_trans_2"/>
</dbReference>
<evidence type="ECO:0000256" key="1">
    <source>
        <dbReference type="ARBA" id="ARBA00005232"/>
    </source>
</evidence>
<name>E3K234_PUCGT</name>
<evidence type="ECO:0000256" key="2">
    <source>
        <dbReference type="ARBA" id="ARBA00022679"/>
    </source>
</evidence>
<dbReference type="PANTHER" id="PTHR22589:SF103">
    <property type="entry name" value="CARNITINE O-ACETYL-TRANSFERASE, ISOFORM A-RELATED"/>
    <property type="match status" value="1"/>
</dbReference>
<dbReference type="Proteomes" id="UP000008783">
    <property type="component" value="Unassembled WGS sequence"/>
</dbReference>
<dbReference type="GO" id="GO:0009437">
    <property type="term" value="P:carnitine metabolic process"/>
    <property type="evidence" value="ECO:0000318"/>
    <property type="project" value="GO_Central"/>
</dbReference>
<evidence type="ECO:0000256" key="3">
    <source>
        <dbReference type="ARBA" id="ARBA00023315"/>
    </source>
</evidence>
<feature type="domain" description="Choline/carnitine acyltransferase" evidence="5">
    <location>
        <begin position="29"/>
        <end position="264"/>
    </location>
</feature>
<dbReference type="PROSITE" id="PS00439">
    <property type="entry name" value="ACYLTRANSF_C_1"/>
    <property type="match status" value="1"/>
</dbReference>
<dbReference type="PANTHER" id="PTHR22589">
    <property type="entry name" value="CARNITINE O-ACYLTRANSFERASE"/>
    <property type="match status" value="1"/>
</dbReference>
<dbReference type="InterPro" id="IPR000542">
    <property type="entry name" value="Carn_acyl_trans"/>
</dbReference>